<dbReference type="GO" id="GO:0003676">
    <property type="term" value="F:nucleic acid binding"/>
    <property type="evidence" value="ECO:0007669"/>
    <property type="project" value="InterPro"/>
</dbReference>
<dbReference type="PANTHER" id="PTHR10948">
    <property type="entry name" value="TRANSPOSASE"/>
    <property type="match status" value="1"/>
</dbReference>
<dbReference type="InterPro" id="IPR051917">
    <property type="entry name" value="Transposase-Integrase"/>
</dbReference>
<feature type="region of interest" description="Disordered" evidence="2">
    <location>
        <begin position="35"/>
        <end position="62"/>
    </location>
</feature>
<dbReference type="PROSITE" id="PS50994">
    <property type="entry name" value="INTEGRASE"/>
    <property type="match status" value="1"/>
</dbReference>
<feature type="compositionally biased region" description="Basic and acidic residues" evidence="2">
    <location>
        <begin position="35"/>
        <end position="48"/>
    </location>
</feature>
<name>A0A1L6RBI7_9LACO</name>
<dbReference type="InterPro" id="IPR036397">
    <property type="entry name" value="RNaseH_sf"/>
</dbReference>
<dbReference type="EMBL" id="CP014332">
    <property type="protein sequence ID" value="APS41919.1"/>
    <property type="molecule type" value="Genomic_DNA"/>
</dbReference>
<dbReference type="OrthoDB" id="2266792at2"/>
<dbReference type="InterPro" id="IPR012337">
    <property type="entry name" value="RNaseH-like_sf"/>
</dbReference>
<dbReference type="SUPFAM" id="SSF53098">
    <property type="entry name" value="Ribonuclease H-like"/>
    <property type="match status" value="1"/>
</dbReference>
<dbReference type="InterPro" id="IPR053392">
    <property type="entry name" value="Transposase_IS30-like"/>
</dbReference>
<protein>
    <submittedName>
        <fullName evidence="4">Mobile element protein</fullName>
    </submittedName>
</protein>
<evidence type="ECO:0000313" key="4">
    <source>
        <dbReference type="EMBL" id="APS41919.1"/>
    </source>
</evidence>
<keyword evidence="1" id="KW-0233">DNA recombination</keyword>
<dbReference type="GO" id="GO:0015074">
    <property type="term" value="P:DNA integration"/>
    <property type="evidence" value="ECO:0007669"/>
    <property type="project" value="InterPro"/>
</dbReference>
<dbReference type="InterPro" id="IPR001584">
    <property type="entry name" value="Integrase_cat-core"/>
</dbReference>
<sequence length="333" mass="38626">MNPYTHLTMNERETIFLMYEQGETIGHISETLDRSKSTISRELHRNSNKDGSYSPSTAHGEYKRRKQLCGRHRTLDKDSIFQLVKRLFLNEQWSPEQISGRLNLENSKNKISYNTIYRAIYRGDFDEPGLSTVNRGAIRKLRHRGKTRHSKNRVERREKIPISNTIHERPDSANERTEIGHWEADTVAGQTGKACLVTLVDRKSRLLLIGKSEKKASKPVVDQMIKLLQGIDSNFCKTITLDRGKEFSQHARLTKELNNTQIYFPYPHAPWQRGSNENTNGLLREYSPKGVDLTDATDEEIQGWATKLNTRPKKCLNWKTPYEIFYKTVLHLI</sequence>
<keyword evidence="5" id="KW-1185">Reference proteome</keyword>
<dbReference type="RefSeq" id="WP_075269730.1">
    <property type="nucleotide sequence ID" value="NZ_CP014332.1"/>
</dbReference>
<feature type="domain" description="Integrase catalytic" evidence="3">
    <location>
        <begin position="166"/>
        <end position="329"/>
    </location>
</feature>
<gene>
    <name evidence="4" type="ORF">FOL01_1060</name>
</gene>
<organism evidence="4 5">
    <name type="scientific">Weissella jogaejeotgali</name>
    <dbReference type="NCBI Taxonomy" id="1631871"/>
    <lineage>
        <taxon>Bacteria</taxon>
        <taxon>Bacillati</taxon>
        <taxon>Bacillota</taxon>
        <taxon>Bacilli</taxon>
        <taxon>Lactobacillales</taxon>
        <taxon>Lactobacillaceae</taxon>
        <taxon>Weissella</taxon>
    </lineage>
</organism>
<dbReference type="Proteomes" id="UP000185473">
    <property type="component" value="Chromosome"/>
</dbReference>
<dbReference type="GO" id="GO:0032196">
    <property type="term" value="P:transposition"/>
    <property type="evidence" value="ECO:0007669"/>
    <property type="project" value="TreeGrafter"/>
</dbReference>
<dbReference type="InterPro" id="IPR025246">
    <property type="entry name" value="IS30-like_HTH"/>
</dbReference>
<dbReference type="Gene3D" id="3.30.420.10">
    <property type="entry name" value="Ribonuclease H-like superfamily/Ribonuclease H"/>
    <property type="match status" value="1"/>
</dbReference>
<dbReference type="AlphaFoldDB" id="A0A1L6RBI7"/>
<dbReference type="STRING" id="1631871.FOL01_1060"/>
<dbReference type="GO" id="GO:0005829">
    <property type="term" value="C:cytosol"/>
    <property type="evidence" value="ECO:0007669"/>
    <property type="project" value="TreeGrafter"/>
</dbReference>
<dbReference type="KEGG" id="wjo:FOL01_1060"/>
<dbReference type="NCBIfam" id="NF033563">
    <property type="entry name" value="transpos_IS30"/>
    <property type="match status" value="1"/>
</dbReference>
<evidence type="ECO:0000256" key="2">
    <source>
        <dbReference type="SAM" id="MobiDB-lite"/>
    </source>
</evidence>
<reference evidence="4 5" key="1">
    <citation type="submission" date="2016-02" db="EMBL/GenBank/DDBJ databases">
        <title>Complete Genome Sequence of Weissella jogaejeotgali FOL01.</title>
        <authorList>
            <person name="Lee J.-H."/>
            <person name="Ku H.-J."/>
        </authorList>
    </citation>
    <scope>NUCLEOTIDE SEQUENCE [LARGE SCALE GENOMIC DNA]</scope>
    <source>
        <strain evidence="4 5">FOL01</strain>
    </source>
</reference>
<dbReference type="PANTHER" id="PTHR10948:SF23">
    <property type="entry name" value="TRANSPOSASE INSI FOR INSERTION SEQUENCE ELEMENT IS30A-RELATED"/>
    <property type="match status" value="1"/>
</dbReference>
<evidence type="ECO:0000259" key="3">
    <source>
        <dbReference type="PROSITE" id="PS50994"/>
    </source>
</evidence>
<accession>A0A1L6RBI7</accession>
<dbReference type="Pfam" id="PF13936">
    <property type="entry name" value="HTH_38"/>
    <property type="match status" value="1"/>
</dbReference>
<evidence type="ECO:0000313" key="5">
    <source>
        <dbReference type="Proteomes" id="UP000185473"/>
    </source>
</evidence>
<dbReference type="GO" id="GO:0004803">
    <property type="term" value="F:transposase activity"/>
    <property type="evidence" value="ECO:0007669"/>
    <property type="project" value="TreeGrafter"/>
</dbReference>
<proteinExistence type="predicted"/>
<dbReference type="SUPFAM" id="SSF46689">
    <property type="entry name" value="Homeodomain-like"/>
    <property type="match status" value="1"/>
</dbReference>
<dbReference type="GO" id="GO:0006310">
    <property type="term" value="P:DNA recombination"/>
    <property type="evidence" value="ECO:0007669"/>
    <property type="project" value="UniProtKB-KW"/>
</dbReference>
<evidence type="ECO:0000256" key="1">
    <source>
        <dbReference type="ARBA" id="ARBA00023172"/>
    </source>
</evidence>
<dbReference type="InterPro" id="IPR009057">
    <property type="entry name" value="Homeodomain-like_sf"/>
</dbReference>